<dbReference type="Pfam" id="PF07715">
    <property type="entry name" value="Plug"/>
    <property type="match status" value="1"/>
</dbReference>
<evidence type="ECO:0000256" key="13">
    <source>
        <dbReference type="SAM" id="MobiDB-lite"/>
    </source>
</evidence>
<dbReference type="InterPro" id="IPR000531">
    <property type="entry name" value="Beta-barrel_TonB"/>
</dbReference>
<feature type="region of interest" description="Disordered" evidence="13">
    <location>
        <begin position="28"/>
        <end position="47"/>
    </location>
</feature>
<name>A0A7Y9Y213_9SPHN</name>
<evidence type="ECO:0000256" key="14">
    <source>
        <dbReference type="SAM" id="SignalP"/>
    </source>
</evidence>
<comment type="subcellular location">
    <subcellularLocation>
        <location evidence="1 11">Cell outer membrane</location>
        <topology evidence="1 11">Multi-pass membrane protein</topology>
    </subcellularLocation>
</comment>
<dbReference type="InterPro" id="IPR012910">
    <property type="entry name" value="Plug_dom"/>
</dbReference>
<evidence type="ECO:0000256" key="5">
    <source>
        <dbReference type="ARBA" id="ARBA00022692"/>
    </source>
</evidence>
<dbReference type="Pfam" id="PF00593">
    <property type="entry name" value="TonB_dep_Rec_b-barrel"/>
    <property type="match status" value="1"/>
</dbReference>
<gene>
    <name evidence="17" type="ORF">FHS75_003532</name>
</gene>
<dbReference type="SUPFAM" id="SSF56935">
    <property type="entry name" value="Porins"/>
    <property type="match status" value="1"/>
</dbReference>
<keyword evidence="9 11" id="KW-0472">Membrane</keyword>
<keyword evidence="2 11" id="KW-0813">Transport</keyword>
<keyword evidence="3 11" id="KW-1134">Transmembrane beta strand</keyword>
<keyword evidence="7" id="KW-0406">Ion transport</keyword>
<evidence type="ECO:0000256" key="11">
    <source>
        <dbReference type="PROSITE-ProRule" id="PRU01360"/>
    </source>
</evidence>
<dbReference type="PROSITE" id="PS52016">
    <property type="entry name" value="TONB_DEPENDENT_REC_3"/>
    <property type="match status" value="1"/>
</dbReference>
<evidence type="ECO:0000259" key="16">
    <source>
        <dbReference type="Pfam" id="PF07715"/>
    </source>
</evidence>
<comment type="similarity">
    <text evidence="11 12">Belongs to the TonB-dependent receptor family.</text>
</comment>
<dbReference type="GO" id="GO:0006826">
    <property type="term" value="P:iron ion transport"/>
    <property type="evidence" value="ECO:0007669"/>
    <property type="project" value="UniProtKB-KW"/>
</dbReference>
<evidence type="ECO:0000256" key="10">
    <source>
        <dbReference type="ARBA" id="ARBA00023237"/>
    </source>
</evidence>
<dbReference type="GO" id="GO:0009279">
    <property type="term" value="C:cell outer membrane"/>
    <property type="evidence" value="ECO:0007669"/>
    <property type="project" value="UniProtKB-SubCell"/>
</dbReference>
<feature type="domain" description="TonB-dependent receptor-like beta-barrel" evidence="15">
    <location>
        <begin position="275"/>
        <end position="696"/>
    </location>
</feature>
<evidence type="ECO:0000259" key="15">
    <source>
        <dbReference type="Pfam" id="PF00593"/>
    </source>
</evidence>
<evidence type="ECO:0000256" key="2">
    <source>
        <dbReference type="ARBA" id="ARBA00022448"/>
    </source>
</evidence>
<evidence type="ECO:0000313" key="17">
    <source>
        <dbReference type="EMBL" id="NYH97171.1"/>
    </source>
</evidence>
<keyword evidence="8 12" id="KW-0798">TonB box</keyword>
<evidence type="ECO:0000256" key="9">
    <source>
        <dbReference type="ARBA" id="ARBA00023136"/>
    </source>
</evidence>
<comment type="caution">
    <text evidence="17">The sequence shown here is derived from an EMBL/GenBank/DDBJ whole genome shotgun (WGS) entry which is preliminary data.</text>
</comment>
<dbReference type="AlphaFoldDB" id="A0A7Y9Y213"/>
<feature type="signal peptide" evidence="14">
    <location>
        <begin position="1"/>
        <end position="24"/>
    </location>
</feature>
<keyword evidence="6" id="KW-0408">Iron</keyword>
<keyword evidence="5 11" id="KW-0812">Transmembrane</keyword>
<sequence length="730" mass="79860">MFKLMTSTSMLTFLLSVGTTSAVAQELQPPVGDDNATRSNPPSAQRETLDEIVVTATRRAERLQNVPVAVTAVTPDTLDRTSVADVRGLTQIVPGFFGGRAAGVFLPVIRGVGSNSISVGDESNIATYVDGVYQGDPFSTWTDLVKVERIEVLRGPQGTIFGRNATGGLINVITPDPSFNLEGSLSGRVAMLDTGDGDYNFRGYLTGGLTDTIAADISGIYRKSDDFVDDLVRGGKAGGYRVIDVRSKLMFKPNDDAKIVLTGEIFDRRGSENVYQPYENNTSGRAFPGAILPTKPWQLSADLRPLLRIRRHNFALQTSFDFGGVSLETTGAYANNKTHQETDSDSSNILLATFVAPNIQSKIFSQEVRLLSSAPGPLQWIAGVYYFHLDGDAHFILNSRTDPSLPLTVRTFNPKLQTKSYAGFGEATYEVVPNLFVTAGIRYTHEKRQFDQVFNGVSLFPDTAKKSFDRVTYKGAARYNINNDANIYVSYSTGFKSGVFNMVGAAPVATDPEKIKALEGGVKADLTSFLRTNLALYHYKYSNLQVTARDPSGPGYILQNAATATIYGGELEVTLAPSRQFQVRGSVAYNHAEYDQFLQAQVFIPRPTGGNIVTQADASGKQLPRAPRWTFNIGPSYEVPLGSGTLNLNASLYHSSTVYFDFLNTAKQDDYNLINTEIGWTTADERLRFTIWTSNLTNAKVIQEIRPGALGSDLRYELPRRIGIGATFNF</sequence>
<feature type="compositionally biased region" description="Polar residues" evidence="13">
    <location>
        <begin position="37"/>
        <end position="46"/>
    </location>
</feature>
<evidence type="ECO:0000256" key="7">
    <source>
        <dbReference type="ARBA" id="ARBA00023065"/>
    </source>
</evidence>
<dbReference type="InterPro" id="IPR036942">
    <property type="entry name" value="Beta-barrel_TonB_sf"/>
</dbReference>
<feature type="chain" id="PRO_5031487275" evidence="14">
    <location>
        <begin position="25"/>
        <end position="730"/>
    </location>
</feature>
<keyword evidence="10 11" id="KW-0998">Cell outer membrane</keyword>
<proteinExistence type="inferred from homology"/>
<feature type="domain" description="TonB-dependent receptor plug" evidence="16">
    <location>
        <begin position="63"/>
        <end position="168"/>
    </location>
</feature>
<dbReference type="RefSeq" id="WP_244959148.1">
    <property type="nucleotide sequence ID" value="NZ_JACBZF010000015.1"/>
</dbReference>
<evidence type="ECO:0000256" key="8">
    <source>
        <dbReference type="ARBA" id="ARBA00023077"/>
    </source>
</evidence>
<keyword evidence="17" id="KW-0675">Receptor</keyword>
<dbReference type="PANTHER" id="PTHR32552">
    <property type="entry name" value="FERRICHROME IRON RECEPTOR-RELATED"/>
    <property type="match status" value="1"/>
</dbReference>
<accession>A0A7Y9Y213</accession>
<keyword evidence="4" id="KW-0410">Iron transport</keyword>
<keyword evidence="14" id="KW-0732">Signal</keyword>
<keyword evidence="18" id="KW-1185">Reference proteome</keyword>
<evidence type="ECO:0000313" key="18">
    <source>
        <dbReference type="Proteomes" id="UP000522081"/>
    </source>
</evidence>
<evidence type="ECO:0000256" key="12">
    <source>
        <dbReference type="RuleBase" id="RU003357"/>
    </source>
</evidence>
<evidence type="ECO:0000256" key="6">
    <source>
        <dbReference type="ARBA" id="ARBA00023004"/>
    </source>
</evidence>
<protein>
    <submittedName>
        <fullName evidence="17">Iron complex outermembrane receptor protein</fullName>
    </submittedName>
</protein>
<reference evidence="17 18" key="1">
    <citation type="submission" date="2020-07" db="EMBL/GenBank/DDBJ databases">
        <title>Genomic Encyclopedia of Type Strains, Phase IV (KMG-IV): sequencing the most valuable type-strain genomes for metagenomic binning, comparative biology and taxonomic classification.</title>
        <authorList>
            <person name="Goeker M."/>
        </authorList>
    </citation>
    <scope>NUCLEOTIDE SEQUENCE [LARGE SCALE GENOMIC DNA]</scope>
    <source>
        <strain evidence="17 18">DSM 29043</strain>
    </source>
</reference>
<dbReference type="PANTHER" id="PTHR32552:SF81">
    <property type="entry name" value="TONB-DEPENDENT OUTER MEMBRANE RECEPTOR"/>
    <property type="match status" value="1"/>
</dbReference>
<dbReference type="EMBL" id="JACBZF010000015">
    <property type="protein sequence ID" value="NYH97171.1"/>
    <property type="molecule type" value="Genomic_DNA"/>
</dbReference>
<evidence type="ECO:0000256" key="4">
    <source>
        <dbReference type="ARBA" id="ARBA00022496"/>
    </source>
</evidence>
<dbReference type="Proteomes" id="UP000522081">
    <property type="component" value="Unassembled WGS sequence"/>
</dbReference>
<dbReference type="Gene3D" id="2.40.170.20">
    <property type="entry name" value="TonB-dependent receptor, beta-barrel domain"/>
    <property type="match status" value="1"/>
</dbReference>
<evidence type="ECO:0000256" key="3">
    <source>
        <dbReference type="ARBA" id="ARBA00022452"/>
    </source>
</evidence>
<evidence type="ECO:0000256" key="1">
    <source>
        <dbReference type="ARBA" id="ARBA00004571"/>
    </source>
</evidence>
<dbReference type="CDD" id="cd01347">
    <property type="entry name" value="ligand_gated_channel"/>
    <property type="match status" value="1"/>
</dbReference>
<organism evidence="17 18">
    <name type="scientific">Novosphingobium marinum</name>
    <dbReference type="NCBI Taxonomy" id="1514948"/>
    <lineage>
        <taxon>Bacteria</taxon>
        <taxon>Pseudomonadati</taxon>
        <taxon>Pseudomonadota</taxon>
        <taxon>Alphaproteobacteria</taxon>
        <taxon>Sphingomonadales</taxon>
        <taxon>Sphingomonadaceae</taxon>
        <taxon>Novosphingobium</taxon>
    </lineage>
</organism>
<dbReference type="InterPro" id="IPR039426">
    <property type="entry name" value="TonB-dep_rcpt-like"/>
</dbReference>